<proteinExistence type="predicted"/>
<protein>
    <submittedName>
        <fullName evidence="1">Uncharacterized protein</fullName>
    </submittedName>
</protein>
<accession>A0A0A8ZNE4</accession>
<organism evidence="1">
    <name type="scientific">Arundo donax</name>
    <name type="common">Giant reed</name>
    <name type="synonym">Donax arundinaceus</name>
    <dbReference type="NCBI Taxonomy" id="35708"/>
    <lineage>
        <taxon>Eukaryota</taxon>
        <taxon>Viridiplantae</taxon>
        <taxon>Streptophyta</taxon>
        <taxon>Embryophyta</taxon>
        <taxon>Tracheophyta</taxon>
        <taxon>Spermatophyta</taxon>
        <taxon>Magnoliopsida</taxon>
        <taxon>Liliopsida</taxon>
        <taxon>Poales</taxon>
        <taxon>Poaceae</taxon>
        <taxon>PACMAD clade</taxon>
        <taxon>Arundinoideae</taxon>
        <taxon>Arundineae</taxon>
        <taxon>Arundo</taxon>
    </lineage>
</organism>
<reference evidence="1" key="2">
    <citation type="journal article" date="2015" name="Data Brief">
        <title>Shoot transcriptome of the giant reed, Arundo donax.</title>
        <authorList>
            <person name="Barrero R.A."/>
            <person name="Guerrero F.D."/>
            <person name="Moolhuijzen P."/>
            <person name="Goolsby J.A."/>
            <person name="Tidwell J."/>
            <person name="Bellgard S.E."/>
            <person name="Bellgard M.I."/>
        </authorList>
    </citation>
    <scope>NUCLEOTIDE SEQUENCE</scope>
    <source>
        <tissue evidence="1">Shoot tissue taken approximately 20 cm above the soil surface</tissue>
    </source>
</reference>
<evidence type="ECO:0000313" key="1">
    <source>
        <dbReference type="EMBL" id="JAD39188.1"/>
    </source>
</evidence>
<dbReference type="EMBL" id="GBRH01258707">
    <property type="protein sequence ID" value="JAD39188.1"/>
    <property type="molecule type" value="Transcribed_RNA"/>
</dbReference>
<sequence length="31" mass="3697">MVWRYGPMVRGKEKVPVDLFDLYYRTSLYGG</sequence>
<dbReference type="AlphaFoldDB" id="A0A0A8ZNE4"/>
<reference evidence="1" key="1">
    <citation type="submission" date="2014-09" db="EMBL/GenBank/DDBJ databases">
        <authorList>
            <person name="Magalhaes I.L.F."/>
            <person name="Oliveira U."/>
            <person name="Santos F.R."/>
            <person name="Vidigal T.H.D.A."/>
            <person name="Brescovit A.D."/>
            <person name="Santos A.J."/>
        </authorList>
    </citation>
    <scope>NUCLEOTIDE SEQUENCE</scope>
    <source>
        <tissue evidence="1">Shoot tissue taken approximately 20 cm above the soil surface</tissue>
    </source>
</reference>
<name>A0A0A8ZNE4_ARUDO</name>